<protein>
    <submittedName>
        <fullName evidence="1">Uncharacterized protein</fullName>
    </submittedName>
</protein>
<sequence length="50" mass="5730">MGAWAKRLVLKAIKSKKIALDISRDFVFCWKYIFRWQGGEAAFGPRGQLA</sequence>
<name>H6L7T8_SAPGL</name>
<dbReference type="KEGG" id="sgn:SGRA_1424"/>
<dbReference type="EMBL" id="CP002831">
    <property type="protein sequence ID" value="AFC24159.1"/>
    <property type="molecule type" value="Genomic_DNA"/>
</dbReference>
<evidence type="ECO:0000313" key="1">
    <source>
        <dbReference type="EMBL" id="AFC24159.1"/>
    </source>
</evidence>
<dbReference type="AlphaFoldDB" id="H6L7T8"/>
<dbReference type="HOGENOM" id="CLU_3122504_0_0_10"/>
<dbReference type="Proteomes" id="UP000007519">
    <property type="component" value="Chromosome"/>
</dbReference>
<organism evidence="1 2">
    <name type="scientific">Saprospira grandis (strain Lewin)</name>
    <dbReference type="NCBI Taxonomy" id="984262"/>
    <lineage>
        <taxon>Bacteria</taxon>
        <taxon>Pseudomonadati</taxon>
        <taxon>Bacteroidota</taxon>
        <taxon>Saprospiria</taxon>
        <taxon>Saprospirales</taxon>
        <taxon>Saprospiraceae</taxon>
        <taxon>Saprospira</taxon>
    </lineage>
</organism>
<reference evidence="1 2" key="1">
    <citation type="journal article" date="2012" name="Stand. Genomic Sci.">
        <title>Complete genome sequencing and analysis of Saprospira grandis str. Lewin, a predatory marine bacterium.</title>
        <authorList>
            <person name="Saw J.H."/>
            <person name="Yuryev A."/>
            <person name="Kanbe M."/>
            <person name="Hou S."/>
            <person name="Young A.G."/>
            <person name="Aizawa S."/>
            <person name="Alam M."/>
        </authorList>
    </citation>
    <scope>NUCLEOTIDE SEQUENCE [LARGE SCALE GENOMIC DNA]</scope>
    <source>
        <strain evidence="1 2">Lewin</strain>
    </source>
</reference>
<gene>
    <name evidence="1" type="ordered locus">SGRA_1424</name>
</gene>
<accession>H6L7T8</accession>
<keyword evidence="2" id="KW-1185">Reference proteome</keyword>
<evidence type="ECO:0000313" key="2">
    <source>
        <dbReference type="Proteomes" id="UP000007519"/>
    </source>
</evidence>
<proteinExistence type="predicted"/>